<evidence type="ECO:0000313" key="1">
    <source>
        <dbReference type="EMBL" id="MPM75530.1"/>
    </source>
</evidence>
<accession>A0A645CF34</accession>
<name>A0A645CF34_9ZZZZ</name>
<dbReference type="EMBL" id="VSSQ01026687">
    <property type="protein sequence ID" value="MPM75530.1"/>
    <property type="molecule type" value="Genomic_DNA"/>
</dbReference>
<organism evidence="1">
    <name type="scientific">bioreactor metagenome</name>
    <dbReference type="NCBI Taxonomy" id="1076179"/>
    <lineage>
        <taxon>unclassified sequences</taxon>
        <taxon>metagenomes</taxon>
        <taxon>ecological metagenomes</taxon>
    </lineage>
</organism>
<reference evidence="1" key="1">
    <citation type="submission" date="2019-08" db="EMBL/GenBank/DDBJ databases">
        <authorList>
            <person name="Kucharzyk K."/>
            <person name="Murdoch R.W."/>
            <person name="Higgins S."/>
            <person name="Loffler F."/>
        </authorList>
    </citation>
    <scope>NUCLEOTIDE SEQUENCE</scope>
</reference>
<comment type="caution">
    <text evidence="1">The sequence shown here is derived from an EMBL/GenBank/DDBJ whole genome shotgun (WGS) entry which is preliminary data.</text>
</comment>
<protein>
    <submittedName>
        <fullName evidence="1">Uncharacterized protein</fullName>
    </submittedName>
</protein>
<dbReference type="AlphaFoldDB" id="A0A645CF34"/>
<sequence>MNLRPLLFLAAQEADEGLHPDQIGHKAPQLHVPHTLAKQVDQRNLLKKLLCQPQPAGVILIIVHLDKKKTVGQRVQSHRGKGGPRFFGIDIIVKQAVRELACQNVVHGVIGFPIGHLLFQQEPAVCVAACQEHHPFINTSAGAFVNFFNCSKGLPEKQAGGMLSVVLNNS</sequence>
<proteinExistence type="predicted"/>
<gene>
    <name evidence="1" type="ORF">SDC9_122523</name>
</gene>